<organism evidence="2">
    <name type="scientific">Leptolyngbya sp. NK1-12</name>
    <dbReference type="NCBI Taxonomy" id="2547451"/>
    <lineage>
        <taxon>Bacteria</taxon>
        <taxon>Bacillati</taxon>
        <taxon>Cyanobacteriota</taxon>
        <taxon>Cyanophyceae</taxon>
        <taxon>Leptolyngbyales</taxon>
        <taxon>Leptolyngbyaceae</taxon>
        <taxon>Leptolyngbya group</taxon>
        <taxon>Leptolyngbya</taxon>
    </lineage>
</organism>
<feature type="compositionally biased region" description="Pro residues" evidence="1">
    <location>
        <begin position="183"/>
        <end position="193"/>
    </location>
</feature>
<feature type="compositionally biased region" description="Basic and acidic residues" evidence="1">
    <location>
        <begin position="197"/>
        <end position="245"/>
    </location>
</feature>
<dbReference type="AlphaFoldDB" id="A0AA96WI42"/>
<feature type="compositionally biased region" description="Polar residues" evidence="1">
    <location>
        <begin position="304"/>
        <end position="321"/>
    </location>
</feature>
<feature type="compositionally biased region" description="Polar residues" evidence="1">
    <location>
        <begin position="38"/>
        <end position="48"/>
    </location>
</feature>
<feature type="compositionally biased region" description="Pro residues" evidence="1">
    <location>
        <begin position="275"/>
        <end position="287"/>
    </location>
</feature>
<evidence type="ECO:0000256" key="1">
    <source>
        <dbReference type="SAM" id="MobiDB-lite"/>
    </source>
</evidence>
<gene>
    <name evidence="2" type="ORF">HJG54_24795</name>
</gene>
<feature type="region of interest" description="Disordered" evidence="1">
    <location>
        <begin position="38"/>
        <end position="58"/>
    </location>
</feature>
<protein>
    <submittedName>
        <fullName evidence="2">Uncharacterized protein</fullName>
    </submittedName>
</protein>
<reference evidence="2" key="1">
    <citation type="submission" date="2020-05" db="EMBL/GenBank/DDBJ databases">
        <authorList>
            <person name="Zhu T."/>
            <person name="Keshari N."/>
            <person name="Lu X."/>
        </authorList>
    </citation>
    <scope>NUCLEOTIDE SEQUENCE</scope>
    <source>
        <strain evidence="2">NK1-12</strain>
    </source>
</reference>
<proteinExistence type="predicted"/>
<accession>A0AA96WI42</accession>
<feature type="region of interest" description="Disordered" evidence="1">
    <location>
        <begin position="179"/>
        <end position="321"/>
    </location>
</feature>
<name>A0AA96WI42_9CYAN</name>
<evidence type="ECO:0000313" key="2">
    <source>
        <dbReference type="EMBL" id="WNZ25738.1"/>
    </source>
</evidence>
<sequence length="321" mass="34375">MRFGQIIAGLGIGVGLTAGALGGWAAFQQWQNQAPQPINYSNASQSVPQPERAVPASQPAPIVTLSQAENDYLYDLSQALQSVEHRRLTDAERLAIGRQIAGWLQTGSRYWDVRSQFDQVYKTAVAGDYAYNRDVYIKFATERLAPGFVSTLTPPQPKPQVILKTRTEYVESPGRTKVITIPEPFPVPVPYPVPGDDSSHVPDYPDHPGHPDHPSHPGHPEEPSHPSHPGDPEEPDHPADPHDPDAPVGSEPPGQVDPGAGQPAEPDVIVTDPVPEQPPTQPAPEQPPATGEAQPSDPAPSQPEAPNSIGSGSVPTSEVSY</sequence>
<dbReference type="RefSeq" id="WP_316431901.1">
    <property type="nucleotide sequence ID" value="NZ_CP053586.1"/>
</dbReference>
<dbReference type="EMBL" id="CP053586">
    <property type="protein sequence ID" value="WNZ25738.1"/>
    <property type="molecule type" value="Genomic_DNA"/>
</dbReference>